<sequence>MTQHSIVASPPPPLARTPKIQALPGTTDTHFHIFGPTAKYPLSPARMYDPALSPISEYRAMADTIGIERMVVVQASVYGTDNSCLLDSIARLGLKRTRGVAVVDQSITMDELNRMDRAGVRGIRFNAITGRTPIEWLPRLAKMIEPLGWHIQLWINSGRLLEIGSILNDLSLRIVLDHMGHFPMQDGVEGSEFKNILRLLENDRFWIKLVGYRLSKLAPNFADLSAPAKALIAAAPERCIWGTDWPHIFLEDKPMPNTTDLFELANSWMSKTDVQRIFVDNPARLYSFE</sequence>
<evidence type="ECO:0000313" key="3">
    <source>
        <dbReference type="Proteomes" id="UP000183208"/>
    </source>
</evidence>
<reference evidence="2 3" key="1">
    <citation type="submission" date="2016-10" db="EMBL/GenBank/DDBJ databases">
        <authorList>
            <person name="de Groot N.N."/>
        </authorList>
    </citation>
    <scope>NUCLEOTIDE SEQUENCE [LARGE SCALE GENOMIC DNA]</scope>
    <source>
        <strain evidence="2 3">GAS522</strain>
    </source>
</reference>
<proteinExistence type="predicted"/>
<dbReference type="Pfam" id="PF04909">
    <property type="entry name" value="Amidohydro_2"/>
    <property type="match status" value="1"/>
</dbReference>
<dbReference type="OrthoDB" id="9787654at2"/>
<name>A0A1M7CSY9_9BRAD</name>
<dbReference type="SUPFAM" id="SSF51556">
    <property type="entry name" value="Metallo-dependent hydrolases"/>
    <property type="match status" value="1"/>
</dbReference>
<dbReference type="Gene3D" id="3.20.20.140">
    <property type="entry name" value="Metal-dependent hydrolases"/>
    <property type="match status" value="1"/>
</dbReference>
<dbReference type="InterPro" id="IPR006680">
    <property type="entry name" value="Amidohydro-rel"/>
</dbReference>
<gene>
    <name evidence="2" type="ORF">SAMN05444171_5023</name>
</gene>
<dbReference type="GO" id="GO:0016787">
    <property type="term" value="F:hydrolase activity"/>
    <property type="evidence" value="ECO:0007669"/>
    <property type="project" value="UniProtKB-KW"/>
</dbReference>
<evidence type="ECO:0000259" key="1">
    <source>
        <dbReference type="Pfam" id="PF04909"/>
    </source>
</evidence>
<dbReference type="InterPro" id="IPR052358">
    <property type="entry name" value="Aro_Compnd_Degr_Hydrolases"/>
</dbReference>
<organism evidence="2 3">
    <name type="scientific">Bradyrhizobium lablabi</name>
    <dbReference type="NCBI Taxonomy" id="722472"/>
    <lineage>
        <taxon>Bacteria</taxon>
        <taxon>Pseudomonadati</taxon>
        <taxon>Pseudomonadota</taxon>
        <taxon>Alphaproteobacteria</taxon>
        <taxon>Hyphomicrobiales</taxon>
        <taxon>Nitrobacteraceae</taxon>
        <taxon>Bradyrhizobium</taxon>
    </lineage>
</organism>
<dbReference type="AlphaFoldDB" id="A0A1M7CSY9"/>
<keyword evidence="2" id="KW-0378">Hydrolase</keyword>
<accession>A0A1M7CSY9</accession>
<dbReference type="Proteomes" id="UP000183208">
    <property type="component" value="Unassembled WGS sequence"/>
</dbReference>
<dbReference type="InterPro" id="IPR032466">
    <property type="entry name" value="Metal_Hydrolase"/>
</dbReference>
<dbReference type="RefSeq" id="WP_074824784.1">
    <property type="nucleotide sequence ID" value="NZ_FNTI01000001.1"/>
</dbReference>
<evidence type="ECO:0000313" key="2">
    <source>
        <dbReference type="EMBL" id="SED74761.1"/>
    </source>
</evidence>
<dbReference type="PANTHER" id="PTHR35563">
    <property type="entry name" value="BARREL METAL-DEPENDENT HYDROLASE, PUTATIVE (AFU_ORTHOLOGUE AFUA_1G16240)-RELATED"/>
    <property type="match status" value="1"/>
</dbReference>
<dbReference type="EMBL" id="FNTI01000001">
    <property type="protein sequence ID" value="SED74761.1"/>
    <property type="molecule type" value="Genomic_DNA"/>
</dbReference>
<dbReference type="PANTHER" id="PTHR35563:SF2">
    <property type="entry name" value="BARREL METAL-DEPENDENT HYDROLASE, PUTATIVE (AFU_ORTHOLOGUE AFUA_1G16240)-RELATED"/>
    <property type="match status" value="1"/>
</dbReference>
<protein>
    <submittedName>
        <fullName evidence="2">Predicted metal-dependent hydrolase, TIM-barrel fold</fullName>
    </submittedName>
</protein>
<feature type="domain" description="Amidohydrolase-related" evidence="1">
    <location>
        <begin position="28"/>
        <end position="288"/>
    </location>
</feature>